<sequence length="215" mass="25030">MIYLIWFSPIFEIKEVEISGEDLIANLDVETIKGQNIFFWKIDPNIFDGSHRVAEVTVDKEFLKRKVIITLLARQKYTIWCFNKEDVCYWVDEKGFIFSEAPNLEGSLNLRIIKDSSERKLSLGDQVLEDELFKNLVLAITFMEDLNIEQEEIVIGDLKFKEAVARVKSGPDIYFSLMLDPSFAQNVVKSLRQSGEWNAINYLDLRVPNRAYYNN</sequence>
<evidence type="ECO:0008006" key="3">
    <source>
        <dbReference type="Google" id="ProtNLM"/>
    </source>
</evidence>
<dbReference type="EMBL" id="PFAH01000008">
    <property type="protein sequence ID" value="PIR97860.1"/>
    <property type="molecule type" value="Genomic_DNA"/>
</dbReference>
<evidence type="ECO:0000313" key="2">
    <source>
        <dbReference type="Proteomes" id="UP000231466"/>
    </source>
</evidence>
<comment type="caution">
    <text evidence="1">The sequence shown here is derived from an EMBL/GenBank/DDBJ whole genome shotgun (WGS) entry which is preliminary data.</text>
</comment>
<organism evidence="1 2">
    <name type="scientific">Candidatus Colwellbacteria bacterium CG10_big_fil_rev_8_21_14_0_10_42_22</name>
    <dbReference type="NCBI Taxonomy" id="1974540"/>
    <lineage>
        <taxon>Bacteria</taxon>
        <taxon>Candidatus Colwelliibacteriota</taxon>
    </lineage>
</organism>
<name>A0A2H0VHT2_9BACT</name>
<evidence type="ECO:0000313" key="1">
    <source>
        <dbReference type="EMBL" id="PIR97860.1"/>
    </source>
</evidence>
<reference evidence="2" key="1">
    <citation type="submission" date="2017-09" db="EMBL/GenBank/DDBJ databases">
        <title>Depth-based differentiation of microbial function through sediment-hosted aquifers and enrichment of novel symbionts in the deep terrestrial subsurface.</title>
        <authorList>
            <person name="Probst A.J."/>
            <person name="Ladd B."/>
            <person name="Jarett J.K."/>
            <person name="Geller-Mcgrath D.E."/>
            <person name="Sieber C.M.K."/>
            <person name="Emerson J.B."/>
            <person name="Anantharaman K."/>
            <person name="Thomas B.C."/>
            <person name="Malmstrom R."/>
            <person name="Stieglmeier M."/>
            <person name="Klingl A."/>
            <person name="Woyke T."/>
            <person name="Ryan C.M."/>
            <person name="Banfield J.F."/>
        </authorList>
    </citation>
    <scope>NUCLEOTIDE SEQUENCE [LARGE SCALE GENOMIC DNA]</scope>
</reference>
<accession>A0A2H0VHT2</accession>
<proteinExistence type="predicted"/>
<gene>
    <name evidence="1" type="ORF">COT89_02200</name>
</gene>
<dbReference type="AlphaFoldDB" id="A0A2H0VHT2"/>
<dbReference type="Proteomes" id="UP000231466">
    <property type="component" value="Unassembled WGS sequence"/>
</dbReference>
<protein>
    <recommendedName>
        <fullName evidence="3">POTRA domain-containing protein</fullName>
    </recommendedName>
</protein>